<reference evidence="3 4" key="1">
    <citation type="submission" date="2011-10" db="EMBL/GenBank/DDBJ databases">
        <authorList>
            <person name="Genoscope - CEA"/>
        </authorList>
    </citation>
    <scope>NUCLEOTIDE SEQUENCE [LARGE SCALE GENOMIC DNA]</scope>
    <source>
        <strain evidence="3 4">RCC 1105</strain>
    </source>
</reference>
<feature type="region of interest" description="Disordered" evidence="2">
    <location>
        <begin position="1"/>
        <end position="35"/>
    </location>
</feature>
<dbReference type="KEGG" id="bpg:Bathy14g01060"/>
<accession>K8EN91</accession>
<keyword evidence="4" id="KW-1185">Reference proteome</keyword>
<feature type="coiled-coil region" evidence="1">
    <location>
        <begin position="80"/>
        <end position="165"/>
    </location>
</feature>
<dbReference type="AlphaFoldDB" id="K8EN91"/>
<organism evidence="3 4">
    <name type="scientific">Bathycoccus prasinos</name>
    <dbReference type="NCBI Taxonomy" id="41875"/>
    <lineage>
        <taxon>Eukaryota</taxon>
        <taxon>Viridiplantae</taxon>
        <taxon>Chlorophyta</taxon>
        <taxon>Mamiellophyceae</taxon>
        <taxon>Mamiellales</taxon>
        <taxon>Bathycoccaceae</taxon>
        <taxon>Bathycoccus</taxon>
    </lineage>
</organism>
<feature type="compositionally biased region" description="Basic and acidic residues" evidence="2">
    <location>
        <begin position="9"/>
        <end position="27"/>
    </location>
</feature>
<evidence type="ECO:0000256" key="1">
    <source>
        <dbReference type="SAM" id="Coils"/>
    </source>
</evidence>
<dbReference type="eggNOG" id="ENOG502SFDP">
    <property type="taxonomic scope" value="Eukaryota"/>
</dbReference>
<dbReference type="RefSeq" id="XP_007509064.1">
    <property type="nucleotide sequence ID" value="XM_007509002.1"/>
</dbReference>
<dbReference type="Proteomes" id="UP000198341">
    <property type="component" value="Chromosome 14"/>
</dbReference>
<proteinExistence type="predicted"/>
<dbReference type="EMBL" id="FO082265">
    <property type="protein sequence ID" value="CCO19521.1"/>
    <property type="molecule type" value="Genomic_DNA"/>
</dbReference>
<dbReference type="OrthoDB" id="498466at2759"/>
<gene>
    <name evidence="3" type="ordered locus">Bathy14g01060</name>
</gene>
<keyword evidence="1" id="KW-0175">Coiled coil</keyword>
<evidence type="ECO:0000313" key="3">
    <source>
        <dbReference type="EMBL" id="CCO19521.1"/>
    </source>
</evidence>
<sequence length="232" mass="27813">MSSVSMQTEKSRRDEYSFRREDEGFGKDDDDDENNIDLNECLEMVQDFIHLYQQTDEDVQQIRLMSSEYTEIKSVSNKREQHMSEVIREMTKRVQNAERKTSNLLSSAARSDRFRKVEEEKRDAERYWSQMEREAQTLEETREILKRKRNELKKKRREMDVLVTEEIPKLKNALSLYAHVTKIAWKYEQKAKIEGRVNTNSANGEVKVIDKKFPRTEEDRFRLCNSLWDLID</sequence>
<name>K8EN91_9CHLO</name>
<evidence type="ECO:0000313" key="4">
    <source>
        <dbReference type="Proteomes" id="UP000198341"/>
    </source>
</evidence>
<protein>
    <recommendedName>
        <fullName evidence="5">Kinetochore protein Spc24</fullName>
    </recommendedName>
</protein>
<dbReference type="Gene3D" id="3.30.160.570">
    <property type="entry name" value="Ncd80 complex, Spc24 subunit"/>
    <property type="match status" value="1"/>
</dbReference>
<evidence type="ECO:0008006" key="5">
    <source>
        <dbReference type="Google" id="ProtNLM"/>
    </source>
</evidence>
<evidence type="ECO:0000256" key="2">
    <source>
        <dbReference type="SAM" id="MobiDB-lite"/>
    </source>
</evidence>
<dbReference type="GeneID" id="19011684"/>